<evidence type="ECO:0000256" key="1">
    <source>
        <dbReference type="PROSITE-ProRule" id="PRU00169"/>
    </source>
</evidence>
<proteinExistence type="predicted"/>
<feature type="domain" description="Response regulatory" evidence="2">
    <location>
        <begin position="11"/>
        <end position="130"/>
    </location>
</feature>
<dbReference type="SUPFAM" id="SSF52172">
    <property type="entry name" value="CheY-like"/>
    <property type="match status" value="1"/>
</dbReference>
<dbReference type="SUPFAM" id="SSF54909">
    <property type="entry name" value="Dimeric alpha+beta barrel"/>
    <property type="match status" value="1"/>
</dbReference>
<dbReference type="Gene3D" id="3.30.70.920">
    <property type="match status" value="2"/>
</dbReference>
<dbReference type="InterPro" id="IPR011008">
    <property type="entry name" value="Dimeric_a/b-barrel"/>
</dbReference>
<dbReference type="Gene3D" id="3.40.50.2300">
    <property type="match status" value="1"/>
</dbReference>
<gene>
    <name evidence="3" type="ORF">OZSIB_3225</name>
</gene>
<dbReference type="PROSITE" id="PS50110">
    <property type="entry name" value="RESPONSE_REGULATORY"/>
    <property type="match status" value="1"/>
</dbReference>
<name>A0A367ZRV7_9BACT</name>
<evidence type="ECO:0000313" key="3">
    <source>
        <dbReference type="EMBL" id="RCK80479.1"/>
    </source>
</evidence>
<protein>
    <recommendedName>
        <fullName evidence="2">Response regulatory domain-containing protein</fullName>
    </recommendedName>
</protein>
<evidence type="ECO:0000313" key="4">
    <source>
        <dbReference type="Proteomes" id="UP000252355"/>
    </source>
</evidence>
<comment type="caution">
    <text evidence="1">Lacks conserved residue(s) required for the propagation of feature annotation.</text>
</comment>
<dbReference type="InterPro" id="IPR011006">
    <property type="entry name" value="CheY-like_superfamily"/>
</dbReference>
<dbReference type="InterPro" id="IPR001789">
    <property type="entry name" value="Sig_transdc_resp-reg_receiver"/>
</dbReference>
<accession>A0A367ZRV7</accession>
<dbReference type="InterPro" id="IPR019887">
    <property type="entry name" value="Tscrpt_reg_AsnC/Lrp_C"/>
</dbReference>
<reference evidence="3 4" key="1">
    <citation type="submission" date="2018-05" db="EMBL/GenBank/DDBJ databases">
        <title>A metagenomic window into the 2 km-deep terrestrial subsurface aquifer revealed taxonomically and functionally diverse microbial community comprising novel uncultured bacterial lineages.</title>
        <authorList>
            <person name="Kadnikov V.V."/>
            <person name="Mardanov A.V."/>
            <person name="Beletsky A.V."/>
            <person name="Banks D."/>
            <person name="Pimenov N.V."/>
            <person name="Frank Y.A."/>
            <person name="Karnachuk O.V."/>
            <person name="Ravin N.V."/>
        </authorList>
    </citation>
    <scope>NUCLEOTIDE SEQUENCE [LARGE SCALE GENOMIC DNA]</scope>
    <source>
        <strain evidence="3">BY5</strain>
    </source>
</reference>
<organism evidence="3 4">
    <name type="scientific">Candidatus Ozemobacter sibiricus</name>
    <dbReference type="NCBI Taxonomy" id="2268124"/>
    <lineage>
        <taxon>Bacteria</taxon>
        <taxon>Candidatus Ozemobacteria</taxon>
        <taxon>Candidatus Ozemobacterales</taxon>
        <taxon>Candidatus Ozemobacteraceae</taxon>
        <taxon>Candidatus Ozemobacter</taxon>
    </lineage>
</organism>
<dbReference type="CDD" id="cd00156">
    <property type="entry name" value="REC"/>
    <property type="match status" value="1"/>
</dbReference>
<dbReference type="EMBL" id="QOQW01000006">
    <property type="protein sequence ID" value="RCK80479.1"/>
    <property type="molecule type" value="Genomic_DNA"/>
</dbReference>
<sequence>MHAPEKNAMREIIWIPERRGYVSEVRSLLADGGYRLIEAPTAVEGLRLLDERRAQSEAVACLLTGIHLPDIPGLRMLEMVKSRFPRLPVVVLTEAGTPPFPGDRAARLADGFFQWPCSGKEVTDHLGRLAAVDPFQAERRSRRRGKRPHRAWGLIQLFEEVDAERVFRALRDHPLVQTCDGVQGEFDLVVSLASGVAKNIEQFWKDVSRWPEVARSDLLAVIEPPLDEAVQEFLAAFRRHQAEEIQQGRQIRPALLVDEILLVEIDPAARSHVFPRLACAEGVVQCEAVRGPWQAIVQVQGPTREQIRRLVSEELASLEGVLRLRPLKVVRLSEN</sequence>
<dbReference type="GO" id="GO:0000160">
    <property type="term" value="P:phosphorelay signal transduction system"/>
    <property type="evidence" value="ECO:0007669"/>
    <property type="project" value="InterPro"/>
</dbReference>
<dbReference type="Pfam" id="PF01037">
    <property type="entry name" value="AsnC_trans_reg"/>
    <property type="match status" value="1"/>
</dbReference>
<comment type="caution">
    <text evidence="3">The sequence shown here is derived from an EMBL/GenBank/DDBJ whole genome shotgun (WGS) entry which is preliminary data.</text>
</comment>
<dbReference type="AlphaFoldDB" id="A0A367ZRV7"/>
<evidence type="ECO:0000259" key="2">
    <source>
        <dbReference type="PROSITE" id="PS50110"/>
    </source>
</evidence>
<dbReference type="Proteomes" id="UP000252355">
    <property type="component" value="Unassembled WGS sequence"/>
</dbReference>